<evidence type="ECO:0000313" key="4">
    <source>
        <dbReference type="Proteomes" id="UP000698800"/>
    </source>
</evidence>
<dbReference type="EMBL" id="JAGHQL010000060">
    <property type="protein sequence ID" value="KAH0542149.1"/>
    <property type="molecule type" value="Genomic_DNA"/>
</dbReference>
<keyword evidence="4" id="KW-1185">Reference proteome</keyword>
<dbReference type="Gene3D" id="1.20.900.10">
    <property type="entry name" value="Dbl homology (DH) domain"/>
    <property type="match status" value="1"/>
</dbReference>
<dbReference type="SMART" id="SM00325">
    <property type="entry name" value="RhoGEF"/>
    <property type="match status" value="1"/>
</dbReference>
<evidence type="ECO:0000313" key="3">
    <source>
        <dbReference type="EMBL" id="KAH0542149.1"/>
    </source>
</evidence>
<dbReference type="InterPro" id="IPR000219">
    <property type="entry name" value="DH_dom"/>
</dbReference>
<gene>
    <name evidence="3" type="ORF">FGG08_003449</name>
</gene>
<dbReference type="PANTHER" id="PTHR12673">
    <property type="entry name" value="FACIOGENITAL DYSPLASIA PROTEIN"/>
    <property type="match status" value="1"/>
</dbReference>
<feature type="region of interest" description="Disordered" evidence="1">
    <location>
        <begin position="128"/>
        <end position="165"/>
    </location>
</feature>
<sequence length="954" mass="106003">MAALLPVISPSLFNASFINIPYVWPGASLPDDLSIRSPSCGSFVSTASARPNSAQAGKENGLPQAVSQVIECVDDDASYRTTVRKLSAHVSRKSSWGTNIPPPLKPGGPHSLEREAGELEDIDLDAGLEPPQLETGADSQVELEDGPAPSSAPRQTNTYSEKENNSRQPFYRWIETLKRKKIRHRTSIPGLHKGKAYDDLDSSSAYESHRHTKSSSYSSMGFVSAVKTASISLASFTGPSASRKTRQSAQQRSGTRSSRFSDNEARLSIDSSGMPAAVIDEGTRERAIKRRRILEELLSTEESYIADLKILINLHEELFCELYQVISGSSRNHMRPEGASGAQSRGHLRWRSLDVLPEAGGELRNIRKARRSADYGRPVNKHSVTPTAEPKVAADVARVFDKMMKRFFTYEEYGAKYELMLQDVASTYKTVPSWQAYEKGIESLASFLTSINNREAYSKKGLTFSDLLIKPIQRICKYPLLFADLYKETPVYDCPESHRELEKVLYRLRETTREINRATDDPRMRDRIEKTWLLQDRLTFKEQPEPSPAVALRLLGHILLCGVLHVTWQSSGGINGEYMACMLFRSRLLLATVKKAEPTYTVAVAINLADLKLEEADNGRGLQCHSSLYSWKVIFESDHRLFELILSACSAKEEETWRFSLAERSAAESRDCFDGEPHSPDIFDSLSVDIKPLGNVFGQLGTLARRISLHRAGTIGPKASLSQVVIRNTHALRDGQDHMVPAPPPINRSYSTIHTNRIQIVSPKRSERVRLESALADVWTRDMIPYPGMSTKRGDHTIRASASSMIRKLSIASITGSFGKRSASYQSLINAPEGGDCTSSDGVTHVQSKSSEHTDLNRVSLSDSLRTKRGQSSRRLYQPLPPSRTSSASGFKRSKSARTLQAVKVSNPRAPGNMVAKENEKVGKEADRNVRKRWSNPSGLGKAFSSEGIRKLFI</sequence>
<evidence type="ECO:0000259" key="2">
    <source>
        <dbReference type="PROSITE" id="PS50010"/>
    </source>
</evidence>
<feature type="domain" description="DH" evidence="2">
    <location>
        <begin position="289"/>
        <end position="518"/>
    </location>
</feature>
<feature type="compositionally biased region" description="Polar residues" evidence="1">
    <location>
        <begin position="837"/>
        <end position="849"/>
    </location>
</feature>
<dbReference type="AlphaFoldDB" id="A0A9P8I9P6"/>
<feature type="region of interest" description="Disordered" evidence="1">
    <location>
        <begin position="834"/>
        <end position="943"/>
    </location>
</feature>
<dbReference type="PROSITE" id="PS50010">
    <property type="entry name" value="DH_2"/>
    <property type="match status" value="1"/>
</dbReference>
<dbReference type="PANTHER" id="PTHR12673:SF159">
    <property type="entry name" value="LD03170P"/>
    <property type="match status" value="1"/>
</dbReference>
<feature type="region of interest" description="Disordered" evidence="1">
    <location>
        <begin position="90"/>
        <end position="113"/>
    </location>
</feature>
<comment type="caution">
    <text evidence="3">The sequence shown here is derived from an EMBL/GenBank/DDBJ whole genome shotgun (WGS) entry which is preliminary data.</text>
</comment>
<proteinExistence type="predicted"/>
<dbReference type="GO" id="GO:0005085">
    <property type="term" value="F:guanyl-nucleotide exchange factor activity"/>
    <property type="evidence" value="ECO:0007669"/>
    <property type="project" value="InterPro"/>
</dbReference>
<feature type="region of interest" description="Disordered" evidence="1">
    <location>
        <begin position="238"/>
        <end position="266"/>
    </location>
</feature>
<reference evidence="3" key="1">
    <citation type="submission" date="2021-03" db="EMBL/GenBank/DDBJ databases">
        <title>Comparative genomics and phylogenomic investigation of the class Geoglossomycetes provide insights into ecological specialization and systematics.</title>
        <authorList>
            <person name="Melie T."/>
            <person name="Pirro S."/>
            <person name="Miller A.N."/>
            <person name="Quandt A."/>
        </authorList>
    </citation>
    <scope>NUCLEOTIDE SEQUENCE</scope>
    <source>
        <strain evidence="3">GBOQ0MN5Z8</strain>
    </source>
</reference>
<evidence type="ECO:0000256" key="1">
    <source>
        <dbReference type="SAM" id="MobiDB-lite"/>
    </source>
</evidence>
<name>A0A9P8I9P6_9PEZI</name>
<dbReference type="InterPro" id="IPR035899">
    <property type="entry name" value="DBL_dom_sf"/>
</dbReference>
<protein>
    <recommendedName>
        <fullName evidence="2">DH domain-containing protein</fullName>
    </recommendedName>
</protein>
<dbReference type="Proteomes" id="UP000698800">
    <property type="component" value="Unassembled WGS sequence"/>
</dbReference>
<accession>A0A9P8I9P6</accession>
<dbReference type="InterPro" id="IPR051092">
    <property type="entry name" value="FYVE_RhoGEF_PH"/>
</dbReference>
<dbReference type="SUPFAM" id="SSF48065">
    <property type="entry name" value="DBL homology domain (DH-domain)"/>
    <property type="match status" value="1"/>
</dbReference>
<dbReference type="GO" id="GO:0005737">
    <property type="term" value="C:cytoplasm"/>
    <property type="evidence" value="ECO:0007669"/>
    <property type="project" value="TreeGrafter"/>
</dbReference>
<dbReference type="Pfam" id="PF00621">
    <property type="entry name" value="RhoGEF"/>
    <property type="match status" value="1"/>
</dbReference>
<dbReference type="OrthoDB" id="8059989at2759"/>
<organism evidence="3 4">
    <name type="scientific">Glutinoglossum americanum</name>
    <dbReference type="NCBI Taxonomy" id="1670608"/>
    <lineage>
        <taxon>Eukaryota</taxon>
        <taxon>Fungi</taxon>
        <taxon>Dikarya</taxon>
        <taxon>Ascomycota</taxon>
        <taxon>Pezizomycotina</taxon>
        <taxon>Geoglossomycetes</taxon>
        <taxon>Geoglossales</taxon>
        <taxon>Geoglossaceae</taxon>
        <taxon>Glutinoglossum</taxon>
    </lineage>
</organism>
<feature type="compositionally biased region" description="Polar residues" evidence="1">
    <location>
        <begin position="238"/>
        <end position="258"/>
    </location>
</feature>
<feature type="compositionally biased region" description="Basic and acidic residues" evidence="1">
    <location>
        <begin position="917"/>
        <end position="929"/>
    </location>
</feature>